<sequence>MTAKMILVVERGQREFVGNGVAFEFFDALFDGFSEARADFEDFVGLRTCLHGATSGRNNQVGYFFEI</sequence>
<evidence type="ECO:0000313" key="1">
    <source>
        <dbReference type="EMBL" id="CBI07935.1"/>
    </source>
</evidence>
<dbReference type="AlphaFoldDB" id="E6QL15"/>
<dbReference type="EMBL" id="CABQ01000163">
    <property type="protein sequence ID" value="CBI07935.1"/>
    <property type="molecule type" value="Genomic_DNA"/>
</dbReference>
<organism evidence="1">
    <name type="scientific">mine drainage metagenome</name>
    <dbReference type="NCBI Taxonomy" id="410659"/>
    <lineage>
        <taxon>unclassified sequences</taxon>
        <taxon>metagenomes</taxon>
        <taxon>ecological metagenomes</taxon>
    </lineage>
</organism>
<name>E6QL15_9ZZZZ</name>
<accession>E6QL15</accession>
<comment type="caution">
    <text evidence="1">The sequence shown here is derived from an EMBL/GenBank/DDBJ whole genome shotgun (WGS) entry which is preliminary data.</text>
</comment>
<proteinExistence type="predicted"/>
<protein>
    <submittedName>
        <fullName evidence="1">Uncharacterized protein</fullName>
    </submittedName>
</protein>
<gene>
    <name evidence="1" type="ORF">CARN6_1347</name>
</gene>
<reference evidence="1" key="1">
    <citation type="submission" date="2009-10" db="EMBL/GenBank/DDBJ databases">
        <title>Diversity of trophic interactions inside an arsenic-rich microbial ecosystem.</title>
        <authorList>
            <person name="Bertin P.N."/>
            <person name="Heinrich-Salmeron A."/>
            <person name="Pelletier E."/>
            <person name="Goulhen-Chollet F."/>
            <person name="Arsene-Ploetze F."/>
            <person name="Gallien S."/>
            <person name="Calteau A."/>
            <person name="Vallenet D."/>
            <person name="Casiot C."/>
            <person name="Chane-Woon-Ming B."/>
            <person name="Giloteaux L."/>
            <person name="Barakat M."/>
            <person name="Bonnefoy V."/>
            <person name="Bruneel O."/>
            <person name="Chandler M."/>
            <person name="Cleiss J."/>
            <person name="Duran R."/>
            <person name="Elbaz-Poulichet F."/>
            <person name="Fonknechten N."/>
            <person name="Lauga B."/>
            <person name="Mornico D."/>
            <person name="Ortet P."/>
            <person name="Schaeffer C."/>
            <person name="Siguier P."/>
            <person name="Alexander Thil Smith A."/>
            <person name="Van Dorsselaer A."/>
            <person name="Weissenbach J."/>
            <person name="Medigue C."/>
            <person name="Le Paslier D."/>
        </authorList>
    </citation>
    <scope>NUCLEOTIDE SEQUENCE</scope>
</reference>